<name>A0ABD1T596_9LAMI</name>
<dbReference type="InterPro" id="IPR011990">
    <property type="entry name" value="TPR-like_helical_dom_sf"/>
</dbReference>
<organism evidence="3 4">
    <name type="scientific">Forsythia ovata</name>
    <dbReference type="NCBI Taxonomy" id="205694"/>
    <lineage>
        <taxon>Eukaryota</taxon>
        <taxon>Viridiplantae</taxon>
        <taxon>Streptophyta</taxon>
        <taxon>Embryophyta</taxon>
        <taxon>Tracheophyta</taxon>
        <taxon>Spermatophyta</taxon>
        <taxon>Magnoliopsida</taxon>
        <taxon>eudicotyledons</taxon>
        <taxon>Gunneridae</taxon>
        <taxon>Pentapetalae</taxon>
        <taxon>asterids</taxon>
        <taxon>lamiids</taxon>
        <taxon>Lamiales</taxon>
        <taxon>Oleaceae</taxon>
        <taxon>Forsythieae</taxon>
        <taxon>Forsythia</taxon>
    </lineage>
</organism>
<gene>
    <name evidence="3" type="ORF">Fot_31527</name>
</gene>
<feature type="repeat" description="PPR" evidence="2">
    <location>
        <begin position="9"/>
        <end position="44"/>
    </location>
</feature>
<accession>A0ABD1T596</accession>
<protein>
    <recommendedName>
        <fullName evidence="5">Pentatricopeptide repeat-containing protein</fullName>
    </recommendedName>
</protein>
<evidence type="ECO:0000313" key="4">
    <source>
        <dbReference type="Proteomes" id="UP001604277"/>
    </source>
</evidence>
<dbReference type="Proteomes" id="UP001604277">
    <property type="component" value="Unassembled WGS sequence"/>
</dbReference>
<dbReference type="InterPro" id="IPR002885">
    <property type="entry name" value="PPR_rpt"/>
</dbReference>
<dbReference type="EMBL" id="JBFOLJ010000009">
    <property type="protein sequence ID" value="KAL2507880.1"/>
    <property type="molecule type" value="Genomic_DNA"/>
</dbReference>
<evidence type="ECO:0008006" key="5">
    <source>
        <dbReference type="Google" id="ProtNLM"/>
    </source>
</evidence>
<proteinExistence type="predicted"/>
<evidence type="ECO:0000256" key="2">
    <source>
        <dbReference type="PROSITE-ProRule" id="PRU00708"/>
    </source>
</evidence>
<evidence type="ECO:0000313" key="3">
    <source>
        <dbReference type="EMBL" id="KAL2507880.1"/>
    </source>
</evidence>
<evidence type="ECO:0000256" key="1">
    <source>
        <dbReference type="ARBA" id="ARBA00022737"/>
    </source>
</evidence>
<reference evidence="4" key="1">
    <citation type="submission" date="2024-07" db="EMBL/GenBank/DDBJ databases">
        <title>Two chromosome-level genome assemblies of Korean endemic species Abeliophyllum distichum and Forsythia ovata (Oleaceae).</title>
        <authorList>
            <person name="Jang H."/>
        </authorList>
    </citation>
    <scope>NUCLEOTIDE SEQUENCE [LARGE SCALE GENOMIC DNA]</scope>
</reference>
<comment type="caution">
    <text evidence="3">The sequence shown here is derived from an EMBL/GenBank/DDBJ whole genome shotgun (WGS) entry which is preliminary data.</text>
</comment>
<sequence>MKDYGIHPNHNEYNKLIKSLCLKALDWETAEKLREEMKENGLILNGRTTVLINAVNELQEEGTSQEVIKAEELIPTTPEFNERTVAELEETIDNSRTKFETYFFVR</sequence>
<dbReference type="AlphaFoldDB" id="A0ABD1T596"/>
<keyword evidence="1" id="KW-0677">Repeat</keyword>
<dbReference type="PROSITE" id="PS51375">
    <property type="entry name" value="PPR"/>
    <property type="match status" value="1"/>
</dbReference>
<dbReference type="Gene3D" id="1.25.40.10">
    <property type="entry name" value="Tetratricopeptide repeat domain"/>
    <property type="match status" value="1"/>
</dbReference>
<keyword evidence="4" id="KW-1185">Reference proteome</keyword>